<organism evidence="1 2">
    <name type="scientific">Vermiconidia calcicola</name>
    <dbReference type="NCBI Taxonomy" id="1690605"/>
    <lineage>
        <taxon>Eukaryota</taxon>
        <taxon>Fungi</taxon>
        <taxon>Dikarya</taxon>
        <taxon>Ascomycota</taxon>
        <taxon>Pezizomycotina</taxon>
        <taxon>Dothideomycetes</taxon>
        <taxon>Dothideomycetidae</taxon>
        <taxon>Mycosphaerellales</taxon>
        <taxon>Extremaceae</taxon>
        <taxon>Vermiconidia</taxon>
    </lineage>
</organism>
<accession>A0ACC3NKZ8</accession>
<evidence type="ECO:0000313" key="2">
    <source>
        <dbReference type="Proteomes" id="UP001281147"/>
    </source>
</evidence>
<name>A0ACC3NKZ8_9PEZI</name>
<gene>
    <name evidence="1" type="primary">CYM1_1</name>
    <name evidence="1" type="ORF">LTR37_004804</name>
</gene>
<comment type="caution">
    <text evidence="1">The sequence shown here is derived from an EMBL/GenBank/DDBJ whole genome shotgun (WGS) entry which is preliminary data.</text>
</comment>
<keyword evidence="1" id="KW-0378">Hydrolase</keyword>
<keyword evidence="1" id="KW-0645">Protease</keyword>
<dbReference type="Proteomes" id="UP001281147">
    <property type="component" value="Unassembled WGS sequence"/>
</dbReference>
<keyword evidence="2" id="KW-1185">Reference proteome</keyword>
<proteinExistence type="predicted"/>
<reference evidence="1" key="1">
    <citation type="submission" date="2023-07" db="EMBL/GenBank/DDBJ databases">
        <title>Black Yeasts Isolated from many extreme environments.</title>
        <authorList>
            <person name="Coleine C."/>
            <person name="Stajich J.E."/>
            <person name="Selbmann L."/>
        </authorList>
    </citation>
    <scope>NUCLEOTIDE SEQUENCE</scope>
    <source>
        <strain evidence="1">CCFEE 5714</strain>
    </source>
</reference>
<evidence type="ECO:0000313" key="1">
    <source>
        <dbReference type="EMBL" id="KAK3718888.1"/>
    </source>
</evidence>
<dbReference type="EMBL" id="JAUTXU010000029">
    <property type="protein sequence ID" value="KAK3718888.1"/>
    <property type="molecule type" value="Genomic_DNA"/>
</dbReference>
<sequence>MLTALRTSQRASRVVAPYTRLLNRSTTRAYASVTDLSNLPKPGDQLHGFTLQRVRHVPELELSALHFQHEKTGADYLHVARDDQNNVFSIGFKTNPPDATGVPHILEHVTLCGSEKYPVRDPFFKMLPRSLQNFMNAFTSSDYTMYPFATTNAQDFKNLMGVYLDATLHPLLKHSDFVQEGWRIGPENPLAPWGEQAAKDLIFKGVVYNEMKGQMSDAQYLFYIQFMEHIFPSLNNSGGNPQKMTDLTHEQLKGFHKAHYNPSNSKILTYGNQPVQGHLEMLGEHLSQFKRGDVDSDIKLPIDLTDGSKQVTVQGPVDPLTPPDAQHKTSTSWLMGDTTNISESFALQVATSLLLDGYGSPVYRALIESGLGTDFTPNTGYDTSGRKGIFSVGLNGITEENVAKVHEVLNVTLEDVLTKGFDKHKVDGLLHQLELGLKHKSSTFGFNLIQRLKPGWFNGIDPFDALAWNSIVDHFKAEYAKGGYLEGLLKQYVLNNNTLRFTMVPNANYGAEVAAEEVKRLDTKILDTVKQFPSEEEAHKYLVDRELELLQEQSSGQTESLDTLPTLHVSDIPRRQKSVDLRDSRMYNTKVQWRETATNGITYFRALALFKDLPDELRMLVPLFCDSLMRIGTKEKTMEELEDLIKLKTGGINFGYHATTSPHDLQKAEEGLSLVGHALDRNVSAMYELIQTVLLETDFDSAKAYKMIRQLLQTSASGAVDGIAGSGHSFARHYATAGLTPQGKMIEQTAGLTQIKLITSLALSDENPEAMGELVSKLKAIQAVAIANLKLESRVALTCGSDVAGENEQALQRFLLTTSSANITPPVPQMQGYVKGQEYPATGKTFFKFPYQVSYSALALPTGSYVDKSTAPFAILAKLLTHKHLHHEIREKGGAYGGGAFSGGNSGFFGMYSYRDPNPENTLKVMQDAGRWALEREWTDRELEEAKLAVFQSVDAPIDVNSEGMVWFMSGIDSEMEQRRREWLLDVDKHQVRDAAAKLNADIKNASVALIGEKKGFIEESDGWRVEEMGMAAPAAEPEATLAAA</sequence>
<protein>
    <submittedName>
        <fullName evidence="1">Mitochondrial presequence protease</fullName>
    </submittedName>
</protein>